<feature type="transmembrane region" description="Helical" evidence="1">
    <location>
        <begin position="12"/>
        <end position="30"/>
    </location>
</feature>
<name>A0A1F5KSV6_9BACT</name>
<keyword evidence="1" id="KW-0472">Membrane</keyword>
<gene>
    <name evidence="2" type="ORF">A3B45_02670</name>
</gene>
<evidence type="ECO:0000313" key="3">
    <source>
        <dbReference type="Proteomes" id="UP000178565"/>
    </source>
</evidence>
<keyword evidence="1" id="KW-1133">Transmembrane helix</keyword>
<dbReference type="EMBL" id="MFDM01000011">
    <property type="protein sequence ID" value="OGE43909.1"/>
    <property type="molecule type" value="Genomic_DNA"/>
</dbReference>
<keyword evidence="1" id="KW-0812">Transmembrane</keyword>
<comment type="caution">
    <text evidence="2">The sequence shown here is derived from an EMBL/GenBank/DDBJ whole genome shotgun (WGS) entry which is preliminary data.</text>
</comment>
<accession>A0A1F5KSV6</accession>
<sequence>MNDWTSNKKTLILIGVLILILVGILLVETLPKKEPGVPGDTISPLFKTKIGQTTDNNLSSQPDLLKKTAADGQTVYTFKPTSNLVGNQVITEGGKAVFEKGTILEQQSKLLLYSDYVSKYGKPETAFAGSKTYGKFEKTYTYASLGFALKVNPFTQEVDEVQKFAPTTTEEYLKKWGDDITSFVEIKEQF</sequence>
<organism evidence="2 3">
    <name type="scientific">Candidatus Daviesbacteria bacterium RIFCSPLOWO2_01_FULL_39_12</name>
    <dbReference type="NCBI Taxonomy" id="1797785"/>
    <lineage>
        <taxon>Bacteria</taxon>
        <taxon>Candidatus Daviesiibacteriota</taxon>
    </lineage>
</organism>
<evidence type="ECO:0000256" key="1">
    <source>
        <dbReference type="SAM" id="Phobius"/>
    </source>
</evidence>
<reference evidence="2 3" key="1">
    <citation type="journal article" date="2016" name="Nat. Commun.">
        <title>Thousands of microbial genomes shed light on interconnected biogeochemical processes in an aquifer system.</title>
        <authorList>
            <person name="Anantharaman K."/>
            <person name="Brown C.T."/>
            <person name="Hug L.A."/>
            <person name="Sharon I."/>
            <person name="Castelle C.J."/>
            <person name="Probst A.J."/>
            <person name="Thomas B.C."/>
            <person name="Singh A."/>
            <person name="Wilkins M.J."/>
            <person name="Karaoz U."/>
            <person name="Brodie E.L."/>
            <person name="Williams K.H."/>
            <person name="Hubbard S.S."/>
            <person name="Banfield J.F."/>
        </authorList>
    </citation>
    <scope>NUCLEOTIDE SEQUENCE [LARGE SCALE GENOMIC DNA]</scope>
</reference>
<dbReference type="STRING" id="1797785.A3B45_02670"/>
<proteinExistence type="predicted"/>
<evidence type="ECO:0000313" key="2">
    <source>
        <dbReference type="EMBL" id="OGE43909.1"/>
    </source>
</evidence>
<dbReference type="Proteomes" id="UP000178565">
    <property type="component" value="Unassembled WGS sequence"/>
</dbReference>
<protein>
    <submittedName>
        <fullName evidence="2">Uncharacterized protein</fullName>
    </submittedName>
</protein>
<dbReference type="AlphaFoldDB" id="A0A1F5KSV6"/>